<dbReference type="PROSITE" id="PS00010">
    <property type="entry name" value="ASX_HYDROXYL"/>
    <property type="match status" value="3"/>
</dbReference>
<dbReference type="FunFam" id="4.10.740.10:FF:000001">
    <property type="entry name" value="vitamin K-dependent protein S"/>
    <property type="match status" value="1"/>
</dbReference>
<dbReference type="InterPro" id="IPR013320">
    <property type="entry name" value="ConA-like_dom_sf"/>
</dbReference>
<dbReference type="PANTHER" id="PTHR24040">
    <property type="entry name" value="LAMININ G-LIKE DOMAIN-CONTAINING PROTEIN"/>
    <property type="match status" value="1"/>
</dbReference>
<dbReference type="AlphaFoldDB" id="A0A2I4ASM5"/>
<feature type="region of interest" description="Disordered" evidence="19">
    <location>
        <begin position="659"/>
        <end position="683"/>
    </location>
</feature>
<comment type="subcellular location">
    <subcellularLocation>
        <location evidence="2">Secreted</location>
    </subcellularLocation>
</comment>
<feature type="disulfide bond" evidence="18">
    <location>
        <begin position="638"/>
        <end position="665"/>
    </location>
</feature>
<reference evidence="25" key="1">
    <citation type="submission" date="2025-08" db="UniProtKB">
        <authorList>
            <consortium name="RefSeq"/>
        </authorList>
    </citation>
    <scope>IDENTIFICATION</scope>
    <source>
        <strain evidence="25">Quisiro</strain>
        <tissue evidence="25">Liver</tissue>
    </source>
</reference>
<comment type="function">
    <text evidence="1">Anticoagulant plasma protein; it is a cofactor to activated protein C in the degradation of coagulation factors Va and VIIIa. It helps to prevent coagulation and stimulating fibrinolysis.</text>
</comment>
<evidence type="ECO:0000256" key="6">
    <source>
        <dbReference type="ARBA" id="ARBA00022536"/>
    </source>
</evidence>
<dbReference type="GO" id="GO:0007596">
    <property type="term" value="P:blood coagulation"/>
    <property type="evidence" value="ECO:0007669"/>
    <property type="project" value="UniProtKB-KW"/>
</dbReference>
<feature type="chain" id="PRO_5014121470" description="Vitamin K-dependent protein S" evidence="20">
    <location>
        <begin position="25"/>
        <end position="683"/>
    </location>
</feature>
<keyword evidence="20" id="KW-0732">Signal</keyword>
<evidence type="ECO:0000259" key="22">
    <source>
        <dbReference type="PROSITE" id="PS50026"/>
    </source>
</evidence>
<dbReference type="GO" id="GO:0042730">
    <property type="term" value="P:fibrinolysis"/>
    <property type="evidence" value="ECO:0007669"/>
    <property type="project" value="UniProtKB-KW"/>
</dbReference>
<keyword evidence="24" id="KW-1185">Reference proteome</keyword>
<dbReference type="PROSITE" id="PS50998">
    <property type="entry name" value="GLA_2"/>
    <property type="match status" value="1"/>
</dbReference>
<evidence type="ECO:0000259" key="21">
    <source>
        <dbReference type="PROSITE" id="PS50025"/>
    </source>
</evidence>
<dbReference type="Gene3D" id="2.60.120.200">
    <property type="match status" value="2"/>
</dbReference>
<feature type="disulfide bond" evidence="17">
    <location>
        <begin position="126"/>
        <end position="143"/>
    </location>
</feature>
<dbReference type="GO" id="GO:0005615">
    <property type="term" value="C:extracellular space"/>
    <property type="evidence" value="ECO:0007669"/>
    <property type="project" value="TreeGrafter"/>
</dbReference>
<evidence type="ECO:0000256" key="13">
    <source>
        <dbReference type="ARBA" id="ARBA00023157"/>
    </source>
</evidence>
<evidence type="ECO:0000256" key="1">
    <source>
        <dbReference type="ARBA" id="ARBA00002240"/>
    </source>
</evidence>
<evidence type="ECO:0000256" key="7">
    <source>
        <dbReference type="ARBA" id="ARBA00022685"/>
    </source>
</evidence>
<dbReference type="InterPro" id="IPR000294">
    <property type="entry name" value="GLA_domain"/>
</dbReference>
<dbReference type="STRING" id="52670.A0A2I4ASM5"/>
<dbReference type="FunFam" id="2.60.120.200:FF:000077">
    <property type="entry name" value="vitamin K-dependent protein S"/>
    <property type="match status" value="1"/>
</dbReference>
<dbReference type="InParanoid" id="A0A2I4ASM5"/>
<keyword evidence="8" id="KW-0356">Hemostasis</keyword>
<comment type="caution">
    <text evidence="17">Lacks conserved residue(s) required for the propagation of feature annotation.</text>
</comment>
<evidence type="ECO:0000256" key="15">
    <source>
        <dbReference type="ARBA" id="ARBA00023278"/>
    </source>
</evidence>
<dbReference type="Pfam" id="PF00008">
    <property type="entry name" value="EGF"/>
    <property type="match status" value="1"/>
</dbReference>
<accession>A0A2I4ASM5</accession>
<dbReference type="FunFam" id="2.10.25.10:FF:000240">
    <property type="entry name" value="Vitamin K-dependent protein S"/>
    <property type="match status" value="1"/>
</dbReference>
<evidence type="ECO:0000256" key="8">
    <source>
        <dbReference type="ARBA" id="ARBA00022696"/>
    </source>
</evidence>
<dbReference type="SUPFAM" id="SSF49899">
    <property type="entry name" value="Concanavalin A-like lectins/glucanases"/>
    <property type="match status" value="2"/>
</dbReference>
<keyword evidence="15" id="KW-0379">Hydroxylation</keyword>
<keyword evidence="10" id="KW-0106">Calcium</keyword>
<dbReference type="Pfam" id="PF00594">
    <property type="entry name" value="Gla"/>
    <property type="match status" value="1"/>
</dbReference>
<keyword evidence="6 17" id="KW-0245">EGF-like domain</keyword>
<dbReference type="CTD" id="5627"/>
<keyword evidence="16" id="KW-0280">Fibrinolysis</keyword>
<dbReference type="InterPro" id="IPR000742">
    <property type="entry name" value="EGF"/>
</dbReference>
<evidence type="ECO:0000256" key="5">
    <source>
        <dbReference type="ARBA" id="ARBA00022525"/>
    </source>
</evidence>
<dbReference type="GeneID" id="106513973"/>
<evidence type="ECO:0000256" key="12">
    <source>
        <dbReference type="ARBA" id="ARBA00023145"/>
    </source>
</evidence>
<dbReference type="Pfam" id="PF00054">
    <property type="entry name" value="Laminin_G_1"/>
    <property type="match status" value="1"/>
</dbReference>
<dbReference type="InterPro" id="IPR051145">
    <property type="entry name" value="GAS-SHBG-PROS"/>
</dbReference>
<evidence type="ECO:0000259" key="23">
    <source>
        <dbReference type="PROSITE" id="PS50998"/>
    </source>
</evidence>
<dbReference type="InterPro" id="IPR049883">
    <property type="entry name" value="NOTCH1_EGF-like"/>
</dbReference>
<dbReference type="InterPro" id="IPR001881">
    <property type="entry name" value="EGF-like_Ca-bd_dom"/>
</dbReference>
<dbReference type="SMART" id="SM00069">
    <property type="entry name" value="GLA"/>
    <property type="match status" value="1"/>
</dbReference>
<feature type="disulfide bond" evidence="17">
    <location>
        <begin position="145"/>
        <end position="154"/>
    </location>
</feature>
<dbReference type="PROSITE" id="PS50025">
    <property type="entry name" value="LAM_G_DOMAIN"/>
    <property type="match status" value="2"/>
</dbReference>
<dbReference type="PROSITE" id="PS01186">
    <property type="entry name" value="EGF_2"/>
    <property type="match status" value="2"/>
</dbReference>
<evidence type="ECO:0000256" key="10">
    <source>
        <dbReference type="ARBA" id="ARBA00022837"/>
    </source>
</evidence>
<evidence type="ECO:0000313" key="24">
    <source>
        <dbReference type="Proteomes" id="UP000192220"/>
    </source>
</evidence>
<dbReference type="PROSITE" id="PS01187">
    <property type="entry name" value="EGF_CA"/>
    <property type="match status" value="2"/>
</dbReference>
<dbReference type="Gene3D" id="2.10.25.10">
    <property type="entry name" value="Laminin"/>
    <property type="match status" value="4"/>
</dbReference>
<evidence type="ECO:0000256" key="14">
    <source>
        <dbReference type="ARBA" id="ARBA00023180"/>
    </source>
</evidence>
<keyword evidence="4" id="KW-0301">Gamma-carboxyglutamic acid</keyword>
<dbReference type="InterPro" id="IPR035972">
    <property type="entry name" value="GLA-like_dom_SF"/>
</dbReference>
<dbReference type="SUPFAM" id="SSF57630">
    <property type="entry name" value="GLA-domain"/>
    <property type="match status" value="1"/>
</dbReference>
<dbReference type="GO" id="GO:0005509">
    <property type="term" value="F:calcium ion binding"/>
    <property type="evidence" value="ECO:0007669"/>
    <property type="project" value="InterPro"/>
</dbReference>
<keyword evidence="7" id="KW-0165">Cleavage on pair of basic residues</keyword>
<dbReference type="PRINTS" id="PR00001">
    <property type="entry name" value="GLABLOOD"/>
</dbReference>
<dbReference type="RefSeq" id="XP_013858494.1">
    <property type="nucleotide sequence ID" value="XM_014003040.1"/>
</dbReference>
<dbReference type="InterPro" id="IPR018097">
    <property type="entry name" value="EGF_Ca-bd_CS"/>
</dbReference>
<feature type="domain" description="EGF-like" evidence="22">
    <location>
        <begin position="117"/>
        <end position="155"/>
    </location>
</feature>
<feature type="domain" description="EGF-like" evidence="22">
    <location>
        <begin position="199"/>
        <end position="241"/>
    </location>
</feature>
<organism evidence="24 25">
    <name type="scientific">Austrofundulus limnaeus</name>
    <name type="common">Annual killifish</name>
    <dbReference type="NCBI Taxonomy" id="52670"/>
    <lineage>
        <taxon>Eukaryota</taxon>
        <taxon>Metazoa</taxon>
        <taxon>Chordata</taxon>
        <taxon>Craniata</taxon>
        <taxon>Vertebrata</taxon>
        <taxon>Euteleostomi</taxon>
        <taxon>Actinopterygii</taxon>
        <taxon>Neopterygii</taxon>
        <taxon>Teleostei</taxon>
        <taxon>Neoteleostei</taxon>
        <taxon>Acanthomorphata</taxon>
        <taxon>Ovalentaria</taxon>
        <taxon>Atherinomorphae</taxon>
        <taxon>Cyprinodontiformes</taxon>
        <taxon>Rivulidae</taxon>
        <taxon>Austrofundulus</taxon>
    </lineage>
</organism>
<dbReference type="InterPro" id="IPR017857">
    <property type="entry name" value="Coagulation_fac-like_Gla_dom"/>
</dbReference>
<keyword evidence="9" id="KW-0677">Repeat</keyword>
<dbReference type="Gene3D" id="4.10.740.10">
    <property type="entry name" value="Coagulation Factor IX"/>
    <property type="match status" value="1"/>
</dbReference>
<evidence type="ECO:0000256" key="11">
    <source>
        <dbReference type="ARBA" id="ARBA00023084"/>
    </source>
</evidence>
<feature type="domain" description="Laminin G" evidence="21">
    <location>
        <begin position="482"/>
        <end position="665"/>
    </location>
</feature>
<feature type="domain" description="Laminin G" evidence="21">
    <location>
        <begin position="302"/>
        <end position="473"/>
    </location>
</feature>
<dbReference type="PROSITE" id="PS00011">
    <property type="entry name" value="GLA_1"/>
    <property type="match status" value="1"/>
</dbReference>
<evidence type="ECO:0000256" key="19">
    <source>
        <dbReference type="SAM" id="MobiDB-lite"/>
    </source>
</evidence>
<dbReference type="InterPro" id="IPR001791">
    <property type="entry name" value="Laminin_G"/>
</dbReference>
<evidence type="ECO:0000256" key="18">
    <source>
        <dbReference type="PROSITE-ProRule" id="PRU00122"/>
    </source>
</evidence>
<keyword evidence="5" id="KW-0964">Secreted</keyword>
<dbReference type="SUPFAM" id="SSF57184">
    <property type="entry name" value="Growth factor receptor domain"/>
    <property type="match status" value="1"/>
</dbReference>
<dbReference type="InterPro" id="IPR000152">
    <property type="entry name" value="EGF-type_Asp/Asn_hydroxyl_site"/>
</dbReference>
<dbReference type="PANTHER" id="PTHR24040:SF0">
    <property type="entry name" value="VITAMIN K-DEPENDENT PROTEIN S"/>
    <property type="match status" value="1"/>
</dbReference>
<dbReference type="SMART" id="SM00181">
    <property type="entry name" value="EGF"/>
    <property type="match status" value="4"/>
</dbReference>
<evidence type="ECO:0000256" key="2">
    <source>
        <dbReference type="ARBA" id="ARBA00004613"/>
    </source>
</evidence>
<keyword evidence="12" id="KW-0865">Zymogen</keyword>
<feature type="domain" description="Gla" evidence="23">
    <location>
        <begin position="42"/>
        <end position="88"/>
    </location>
</feature>
<dbReference type="FunFam" id="2.10.25.10:FF:000119">
    <property type="entry name" value="vitamin K-dependent protein S"/>
    <property type="match status" value="1"/>
</dbReference>
<dbReference type="OrthoDB" id="4062651at2759"/>
<evidence type="ECO:0000256" key="9">
    <source>
        <dbReference type="ARBA" id="ARBA00022737"/>
    </source>
</evidence>
<name>A0A2I4ASM5_AUSLI</name>
<dbReference type="CDD" id="cd00110">
    <property type="entry name" value="LamG"/>
    <property type="match status" value="1"/>
</dbReference>
<keyword evidence="14" id="KW-0325">Glycoprotein</keyword>
<gene>
    <name evidence="25" type="primary">pros1</name>
</gene>
<dbReference type="Proteomes" id="UP000192220">
    <property type="component" value="Unplaced"/>
</dbReference>
<evidence type="ECO:0000256" key="17">
    <source>
        <dbReference type="PROSITE-ProRule" id="PRU00076"/>
    </source>
</evidence>
<evidence type="ECO:0000256" key="20">
    <source>
        <dbReference type="SAM" id="SignalP"/>
    </source>
</evidence>
<dbReference type="SMART" id="SM00282">
    <property type="entry name" value="LamG"/>
    <property type="match status" value="2"/>
</dbReference>
<dbReference type="FunFam" id="2.10.25.10:FF:000631">
    <property type="entry name" value="Vitamin K-dependent protein S"/>
    <property type="match status" value="1"/>
</dbReference>
<dbReference type="PROSITE" id="PS00022">
    <property type="entry name" value="EGF_1"/>
    <property type="match status" value="1"/>
</dbReference>
<dbReference type="CDD" id="cd00054">
    <property type="entry name" value="EGF_CA"/>
    <property type="match status" value="4"/>
</dbReference>
<dbReference type="SMART" id="SM00179">
    <property type="entry name" value="EGF_CA"/>
    <property type="match status" value="4"/>
</dbReference>
<protein>
    <recommendedName>
        <fullName evidence="3">Vitamin K-dependent protein S</fullName>
    </recommendedName>
</protein>
<evidence type="ECO:0000256" key="16">
    <source>
        <dbReference type="ARBA" id="ARBA00023281"/>
    </source>
</evidence>
<proteinExistence type="predicted"/>
<dbReference type="PROSITE" id="PS50026">
    <property type="entry name" value="EGF_3"/>
    <property type="match status" value="2"/>
</dbReference>
<dbReference type="InterPro" id="IPR009030">
    <property type="entry name" value="Growth_fac_rcpt_cys_sf"/>
</dbReference>
<evidence type="ECO:0000256" key="4">
    <source>
        <dbReference type="ARBA" id="ARBA00022479"/>
    </source>
</evidence>
<keyword evidence="13 17" id="KW-1015">Disulfide bond</keyword>
<sequence>MWGQKWAVGTPLACLLFLVTLMDADPFQSRITASQFLSRHRRANSLFEESKKGNLERECIEELCNKEEAREIFENQPETEYFYPRYVVCLGSHRVGINNQNSDSSIPSDLRTCVKEISNQCTPFPCSTDGSERCVDGQASFTCVCKPGWKGRRCEEDIDECTDPYFTAGCNQKCLNFPGSFRCMCEDGYFINDNINCVDINECLLYPSLCEKPAECVNTPGMYECRCPPGFKYNFTSKSCDDVNECSTDVCERACHNTVGSFKCQCDGREGFRLGADERSCEHIPVCVQLDDYKHPEMLYLGEQFAGLPVIYLLFRLPENTKFSAEFDFRTYDPEGIILYAESSQDSWFMLGLRAGRIEVQFKNQHTVKVTTGRKAINDGQWHVISVDELESSISVKISKEAVMSINSPESLFASVNGKLETKVYIAGLPNRTNNIIKPINPRLDGCIRGWNLMNQGASGVKEVIQEKKSKHCFVYVEPGSYFSGAGLAQFHVDYSEHAGDSGSWNVDLTMNIRPSSSSGVLFALVYNDTVPLSVAVVTQGEDDANLQVFLDGVSVARLDSLMLCYPDRLAVHLNVTPTKVRISANSSTVSYMKSGAMQEVLERLNATMQNPISTYVGGIPDNVPLHATPVSAFYHGCMDVTINGQQLDFDEALSKHNSIKSHSCPPVSTRETHPEGLNLHRK</sequence>
<evidence type="ECO:0000256" key="3">
    <source>
        <dbReference type="ARBA" id="ARBA00017875"/>
    </source>
</evidence>
<dbReference type="Pfam" id="PF07645">
    <property type="entry name" value="EGF_CA"/>
    <property type="match status" value="3"/>
</dbReference>
<dbReference type="KEGG" id="alim:106513973"/>
<keyword evidence="11" id="KW-0094">Blood coagulation</keyword>
<evidence type="ECO:0000313" key="25">
    <source>
        <dbReference type="RefSeq" id="XP_013858494.1"/>
    </source>
</evidence>
<feature type="signal peptide" evidence="20">
    <location>
        <begin position="1"/>
        <end position="24"/>
    </location>
</feature>